<comment type="caution">
    <text evidence="1">The sequence shown here is derived from an EMBL/GenBank/DDBJ whole genome shotgun (WGS) entry which is preliminary data.</text>
</comment>
<sequence length="90" mass="9970">MFIKDGEVGDQIKTSAFYEMTLQQRWEQVHACDNLANEDNAVKVDVVVQAEAIRVFGEEAGEGNVSDGVMWFRSRTGGIGLSMAIVESMR</sequence>
<dbReference type="PANTHER" id="PTHR31050:SF3">
    <property type="entry name" value="OS08G0412800 PROTEIN"/>
    <property type="match status" value="1"/>
</dbReference>
<protein>
    <submittedName>
        <fullName evidence="1">Uncharacterized protein</fullName>
    </submittedName>
</protein>
<name>A0ABD3LMG8_EUCGL</name>
<organism evidence="1 2">
    <name type="scientific">Eucalyptus globulus</name>
    <name type="common">Tasmanian blue gum</name>
    <dbReference type="NCBI Taxonomy" id="34317"/>
    <lineage>
        <taxon>Eukaryota</taxon>
        <taxon>Viridiplantae</taxon>
        <taxon>Streptophyta</taxon>
        <taxon>Embryophyta</taxon>
        <taxon>Tracheophyta</taxon>
        <taxon>Spermatophyta</taxon>
        <taxon>Magnoliopsida</taxon>
        <taxon>eudicotyledons</taxon>
        <taxon>Gunneridae</taxon>
        <taxon>Pentapetalae</taxon>
        <taxon>rosids</taxon>
        <taxon>malvids</taxon>
        <taxon>Myrtales</taxon>
        <taxon>Myrtaceae</taxon>
        <taxon>Myrtoideae</taxon>
        <taxon>Eucalypteae</taxon>
        <taxon>Eucalyptus</taxon>
    </lineage>
</organism>
<keyword evidence="2" id="KW-1185">Reference proteome</keyword>
<gene>
    <name evidence="1" type="ORF">ACJRO7_012289</name>
</gene>
<dbReference type="EMBL" id="JBJKBG010000002">
    <property type="protein sequence ID" value="KAL3751436.1"/>
    <property type="molecule type" value="Genomic_DNA"/>
</dbReference>
<evidence type="ECO:0000313" key="1">
    <source>
        <dbReference type="EMBL" id="KAL3751436.1"/>
    </source>
</evidence>
<dbReference type="Proteomes" id="UP001634007">
    <property type="component" value="Unassembled WGS sequence"/>
</dbReference>
<accession>A0ABD3LMG8</accession>
<evidence type="ECO:0000313" key="2">
    <source>
        <dbReference type="Proteomes" id="UP001634007"/>
    </source>
</evidence>
<dbReference type="PANTHER" id="PTHR31050">
    <property type="entry name" value="OS08G0413200 PROTEIN"/>
    <property type="match status" value="1"/>
</dbReference>
<reference evidence="1 2" key="1">
    <citation type="submission" date="2024-11" db="EMBL/GenBank/DDBJ databases">
        <title>Chromosome-level genome assembly of Eucalyptus globulus Labill. provides insights into its genome evolution.</title>
        <authorList>
            <person name="Li X."/>
        </authorList>
    </citation>
    <scope>NUCLEOTIDE SEQUENCE [LARGE SCALE GENOMIC DNA]</scope>
    <source>
        <strain evidence="1">CL2024</strain>
        <tissue evidence="1">Fresh tender leaves</tissue>
    </source>
</reference>
<proteinExistence type="predicted"/>
<dbReference type="AlphaFoldDB" id="A0ABD3LMG8"/>